<feature type="transmembrane region" description="Helical" evidence="1">
    <location>
        <begin position="84"/>
        <end position="102"/>
    </location>
</feature>
<dbReference type="Proteomes" id="UP001649381">
    <property type="component" value="Unassembled WGS sequence"/>
</dbReference>
<proteinExistence type="predicted"/>
<gene>
    <name evidence="2" type="ORF">L2716_07690</name>
</gene>
<dbReference type="EMBL" id="JAKIJS010000001">
    <property type="protein sequence ID" value="MCF6137608.1"/>
    <property type="molecule type" value="Genomic_DNA"/>
</dbReference>
<keyword evidence="1" id="KW-1133">Transmembrane helix</keyword>
<evidence type="ECO:0000256" key="1">
    <source>
        <dbReference type="SAM" id="Phobius"/>
    </source>
</evidence>
<keyword evidence="1" id="KW-0812">Transmembrane</keyword>
<keyword evidence="3" id="KW-1185">Reference proteome</keyword>
<dbReference type="RefSeq" id="WP_236333334.1">
    <property type="nucleotide sequence ID" value="NZ_JAKIJS010000001.1"/>
</dbReference>
<evidence type="ECO:0000313" key="3">
    <source>
        <dbReference type="Proteomes" id="UP001649381"/>
    </source>
</evidence>
<keyword evidence="1" id="KW-0472">Membrane</keyword>
<evidence type="ECO:0000313" key="2">
    <source>
        <dbReference type="EMBL" id="MCF6137608.1"/>
    </source>
</evidence>
<comment type="caution">
    <text evidence="2">The sequence shown here is derived from an EMBL/GenBank/DDBJ whole genome shotgun (WGS) entry which is preliminary data.</text>
</comment>
<protein>
    <submittedName>
        <fullName evidence="2">YpbF family protein</fullName>
    </submittedName>
</protein>
<dbReference type="InterPro" id="IPR020210">
    <property type="entry name" value="Uncharacterised_YpbF_TM"/>
</dbReference>
<reference evidence="2 3" key="1">
    <citation type="submission" date="2022-01" db="EMBL/GenBank/DDBJ databases">
        <title>Alkalihalobacillus sp. EGI L200015, a novel bacterium isolated from a salt lake sediment.</title>
        <authorList>
            <person name="Gao L."/>
            <person name="Fang B.-Z."/>
            <person name="Li W.-J."/>
        </authorList>
    </citation>
    <scope>NUCLEOTIDE SEQUENCE [LARGE SCALE GENOMIC DNA]</scope>
    <source>
        <strain evidence="2 3">KCTC 12718</strain>
    </source>
</reference>
<feature type="transmembrane region" description="Helical" evidence="1">
    <location>
        <begin position="38"/>
        <end position="59"/>
    </location>
</feature>
<sequence length="155" mass="18792">MDGMKIWKFKQLQVSEVTIEVIKSLVEKRQKEQRFEQLVLKWALTLFVILFFALLYIYFYKLPAVENLYVSTQSFSAYLLQDRILAVLLIVGILSFVQMILYKKKHTKSESEYEELRIATIERGEELWEKPLPWQHRHEVFEWLKVEYDVNLYHK</sequence>
<accession>A0ABS9GXX5</accession>
<name>A0ABS9GXX5_9BACL</name>
<dbReference type="Pfam" id="PF10864">
    <property type="entry name" value="DUF2663"/>
    <property type="match status" value="1"/>
</dbReference>
<organism evidence="2 3">
    <name type="scientific">Pseudalkalibacillus berkeleyi</name>
    <dbReference type="NCBI Taxonomy" id="1069813"/>
    <lineage>
        <taxon>Bacteria</taxon>
        <taxon>Bacillati</taxon>
        <taxon>Bacillota</taxon>
        <taxon>Bacilli</taxon>
        <taxon>Bacillales</taxon>
        <taxon>Fictibacillaceae</taxon>
        <taxon>Pseudalkalibacillus</taxon>
    </lineage>
</organism>